<proteinExistence type="inferred from homology"/>
<dbReference type="EMBL" id="CP038026">
    <property type="protein sequence ID" value="QBQ36942.1"/>
    <property type="molecule type" value="Genomic_DNA"/>
</dbReference>
<keyword evidence="1 5" id="KW-0963">Cytoplasm</keyword>
<dbReference type="Proteomes" id="UP000294359">
    <property type="component" value="Chromosome"/>
</dbReference>
<dbReference type="SUPFAM" id="SSF158710">
    <property type="entry name" value="PSPTO4464-like"/>
    <property type="match status" value="1"/>
</dbReference>
<evidence type="ECO:0000313" key="9">
    <source>
        <dbReference type="Proteomes" id="UP000294359"/>
    </source>
</evidence>
<keyword evidence="2 5" id="KW-0690">Ribosome biogenesis</keyword>
<dbReference type="Proteomes" id="UP000619512">
    <property type="component" value="Unassembled WGS sequence"/>
</dbReference>
<dbReference type="GO" id="GO:1902626">
    <property type="term" value="P:assembly of large subunit precursor of preribosome"/>
    <property type="evidence" value="ECO:0007669"/>
    <property type="project" value="UniProtKB-UniRule"/>
</dbReference>
<protein>
    <recommendedName>
        <fullName evidence="5">Dual-action ribosomal maturation protein DarP</fullName>
    </recommendedName>
    <alternativeName>
        <fullName evidence="5">Large ribosomal subunit assembly factor DarP</fullName>
    </alternativeName>
</protein>
<dbReference type="NCBIfam" id="NF003593">
    <property type="entry name" value="PRK05255.1-1"/>
    <property type="match status" value="1"/>
</dbReference>
<dbReference type="PIRSF" id="PIRSF016183">
    <property type="entry name" value="UCP016183"/>
    <property type="match status" value="1"/>
</dbReference>
<keyword evidence="9" id="KW-1185">Reference proteome</keyword>
<dbReference type="PANTHER" id="PTHR38101:SF1">
    <property type="entry name" value="UPF0307 PROTEIN YJGA"/>
    <property type="match status" value="1"/>
</dbReference>
<dbReference type="GO" id="GO:0043022">
    <property type="term" value="F:ribosome binding"/>
    <property type="evidence" value="ECO:0007669"/>
    <property type="project" value="UniProtKB-UniRule"/>
</dbReference>
<gene>
    <name evidence="5" type="primary">darP</name>
    <name evidence="8" type="ORF">E1742_12765</name>
    <name evidence="7" type="ORF">GCM10007388_46640</name>
</gene>
<dbReference type="Gene3D" id="1.10.60.30">
    <property type="entry name" value="PSPTO4464-like domains"/>
    <property type="match status" value="2"/>
</dbReference>
<feature type="region of interest" description="Disordered" evidence="6">
    <location>
        <begin position="1"/>
        <end position="56"/>
    </location>
</feature>
<comment type="subcellular location">
    <subcellularLocation>
        <location evidence="5">Cytoplasm</location>
    </subcellularLocation>
    <text evidence="5">Associates with late stage pre-50S ribosomal subunits.</text>
</comment>
<organism evidence="7 10">
    <name type="scientific">Pseudoduganella plicata</name>
    <dbReference type="NCBI Taxonomy" id="321984"/>
    <lineage>
        <taxon>Bacteria</taxon>
        <taxon>Pseudomonadati</taxon>
        <taxon>Pseudomonadota</taxon>
        <taxon>Betaproteobacteria</taxon>
        <taxon>Burkholderiales</taxon>
        <taxon>Oxalobacteraceae</taxon>
        <taxon>Telluria group</taxon>
        <taxon>Pseudoduganella</taxon>
    </lineage>
</organism>
<evidence type="ECO:0000313" key="10">
    <source>
        <dbReference type="Proteomes" id="UP000619512"/>
    </source>
</evidence>
<feature type="compositionally biased region" description="Basic and acidic residues" evidence="6">
    <location>
        <begin position="16"/>
        <end position="48"/>
    </location>
</feature>
<reference evidence="8 9" key="2">
    <citation type="submission" date="2019-03" db="EMBL/GenBank/DDBJ databases">
        <title>Draft Genome Sequences of Six Type Strains of the Genus Massilia.</title>
        <authorList>
            <person name="Miess H."/>
            <person name="Frediansyhah A."/>
            <person name="Gross H."/>
        </authorList>
    </citation>
    <scope>NUCLEOTIDE SEQUENCE [LARGE SCALE GENOMIC DNA]</scope>
    <source>
        <strain evidence="8 9">DSM 17505</strain>
    </source>
</reference>
<evidence type="ECO:0000256" key="6">
    <source>
        <dbReference type="SAM" id="MobiDB-lite"/>
    </source>
</evidence>
<feature type="region of interest" description="Disordered" evidence="6">
    <location>
        <begin position="182"/>
        <end position="206"/>
    </location>
</feature>
<dbReference type="OrthoDB" id="5293604at2"/>
<evidence type="ECO:0000256" key="5">
    <source>
        <dbReference type="HAMAP-Rule" id="MF_00765"/>
    </source>
</evidence>
<evidence type="ECO:0000256" key="3">
    <source>
        <dbReference type="ARBA" id="ARBA00022730"/>
    </source>
</evidence>
<name>A0A4P7BFH4_9BURK</name>
<feature type="compositionally biased region" description="Acidic residues" evidence="6">
    <location>
        <begin position="191"/>
        <end position="206"/>
    </location>
</feature>
<sequence length="206" mass="23404">MPNPNRGSVGFQSSEFEEKYDRPSKTELKRQSDALQDLGHELVDQPRDRVKRVPMPEDVRDAILECQSIKNHEGRRRALQFVGKKMRSLTEEEVAIIQRTIEGWKGASKADTAALHALERRREKLLVDEKALTTLLGEHPELDAQHLRTLIRNARKEQAENKPPKAYREIFQILKDLDAKGRAAAKAAGEAADDDDEDGSDDDRDE</sequence>
<dbReference type="InterPro" id="IPR006839">
    <property type="entry name" value="DarP"/>
</dbReference>
<accession>A0A4P7BFH4</accession>
<comment type="similarity">
    <text evidence="5">Belongs to the DarP family.</text>
</comment>
<reference evidence="7" key="1">
    <citation type="journal article" date="2014" name="Int. J. Syst. Evol. Microbiol.">
        <title>Complete genome sequence of Corynebacterium casei LMG S-19264T (=DSM 44701T), isolated from a smear-ripened cheese.</title>
        <authorList>
            <consortium name="US DOE Joint Genome Institute (JGI-PGF)"/>
            <person name="Walter F."/>
            <person name="Albersmeier A."/>
            <person name="Kalinowski J."/>
            <person name="Ruckert C."/>
        </authorList>
    </citation>
    <scope>NUCLEOTIDE SEQUENCE</scope>
    <source>
        <strain evidence="7">KCTC 12344</strain>
    </source>
</reference>
<dbReference type="CDD" id="cd16331">
    <property type="entry name" value="YjgA-like"/>
    <property type="match status" value="1"/>
</dbReference>
<dbReference type="InterPro" id="IPR023153">
    <property type="entry name" value="DarP_sf"/>
</dbReference>
<dbReference type="EMBL" id="BMWW01000011">
    <property type="protein sequence ID" value="GGZ07817.1"/>
    <property type="molecule type" value="Genomic_DNA"/>
</dbReference>
<evidence type="ECO:0000256" key="4">
    <source>
        <dbReference type="ARBA" id="ARBA00022884"/>
    </source>
</evidence>
<dbReference type="Pfam" id="PF04751">
    <property type="entry name" value="DarP"/>
    <property type="match status" value="1"/>
</dbReference>
<dbReference type="AlphaFoldDB" id="A0A4P7BFH4"/>
<evidence type="ECO:0000313" key="8">
    <source>
        <dbReference type="EMBL" id="QBQ36942.1"/>
    </source>
</evidence>
<evidence type="ECO:0000256" key="1">
    <source>
        <dbReference type="ARBA" id="ARBA00022490"/>
    </source>
</evidence>
<dbReference type="RefSeq" id="WP_134385312.1">
    <property type="nucleotide sequence ID" value="NZ_BMWW01000011.1"/>
</dbReference>
<evidence type="ECO:0000313" key="7">
    <source>
        <dbReference type="EMBL" id="GGZ07817.1"/>
    </source>
</evidence>
<comment type="function">
    <text evidence="5">Member of a network of 50S ribosomal subunit biogenesis factors which assembles along the 30S-50S interface, preventing incorrect 23S rRNA structures from forming. Promotes peptidyl transferase center (PTC) maturation.</text>
</comment>
<dbReference type="PANTHER" id="PTHR38101">
    <property type="entry name" value="UPF0307 PROTEIN YJGA"/>
    <property type="match status" value="1"/>
</dbReference>
<dbReference type="GO" id="GO:0005829">
    <property type="term" value="C:cytosol"/>
    <property type="evidence" value="ECO:0007669"/>
    <property type="project" value="TreeGrafter"/>
</dbReference>
<keyword evidence="3 5" id="KW-0699">rRNA-binding</keyword>
<keyword evidence="4 5" id="KW-0694">RNA-binding</keyword>
<dbReference type="GO" id="GO:0019843">
    <property type="term" value="F:rRNA binding"/>
    <property type="evidence" value="ECO:0007669"/>
    <property type="project" value="UniProtKB-UniRule"/>
</dbReference>
<evidence type="ECO:0000256" key="2">
    <source>
        <dbReference type="ARBA" id="ARBA00022517"/>
    </source>
</evidence>
<dbReference type="HAMAP" id="MF_00765">
    <property type="entry name" value="DarP"/>
    <property type="match status" value="1"/>
</dbReference>
<reference evidence="7" key="3">
    <citation type="submission" date="2022-12" db="EMBL/GenBank/DDBJ databases">
        <authorList>
            <person name="Sun Q."/>
            <person name="Kim S."/>
        </authorList>
    </citation>
    <scope>NUCLEOTIDE SEQUENCE</scope>
    <source>
        <strain evidence="7">KCTC 12344</strain>
    </source>
</reference>